<feature type="region of interest" description="Disordered" evidence="1">
    <location>
        <begin position="14"/>
        <end position="38"/>
    </location>
</feature>
<dbReference type="EMBL" id="GBRH01173083">
    <property type="protein sequence ID" value="JAE24813.1"/>
    <property type="molecule type" value="Transcribed_RNA"/>
</dbReference>
<reference evidence="2" key="2">
    <citation type="journal article" date="2015" name="Data Brief">
        <title>Shoot transcriptome of the giant reed, Arundo donax.</title>
        <authorList>
            <person name="Barrero R.A."/>
            <person name="Guerrero F.D."/>
            <person name="Moolhuijzen P."/>
            <person name="Goolsby J.A."/>
            <person name="Tidwell J."/>
            <person name="Bellgard S.E."/>
            <person name="Bellgard M.I."/>
        </authorList>
    </citation>
    <scope>NUCLEOTIDE SEQUENCE</scope>
    <source>
        <tissue evidence="2">Shoot tissue taken approximately 20 cm above the soil surface</tissue>
    </source>
</reference>
<feature type="compositionally biased region" description="Low complexity" evidence="1">
    <location>
        <begin position="14"/>
        <end position="23"/>
    </location>
</feature>
<name>A0A0A9GW36_ARUDO</name>
<protein>
    <submittedName>
        <fullName evidence="2">Uncharacterized protein</fullName>
    </submittedName>
</protein>
<organism evidence="2">
    <name type="scientific">Arundo donax</name>
    <name type="common">Giant reed</name>
    <name type="synonym">Donax arundinaceus</name>
    <dbReference type="NCBI Taxonomy" id="35708"/>
    <lineage>
        <taxon>Eukaryota</taxon>
        <taxon>Viridiplantae</taxon>
        <taxon>Streptophyta</taxon>
        <taxon>Embryophyta</taxon>
        <taxon>Tracheophyta</taxon>
        <taxon>Spermatophyta</taxon>
        <taxon>Magnoliopsida</taxon>
        <taxon>Liliopsida</taxon>
        <taxon>Poales</taxon>
        <taxon>Poaceae</taxon>
        <taxon>PACMAD clade</taxon>
        <taxon>Arundinoideae</taxon>
        <taxon>Arundineae</taxon>
        <taxon>Arundo</taxon>
    </lineage>
</organism>
<accession>A0A0A9GW36</accession>
<dbReference type="AlphaFoldDB" id="A0A0A9GW36"/>
<reference evidence="2" key="1">
    <citation type="submission" date="2014-09" db="EMBL/GenBank/DDBJ databases">
        <authorList>
            <person name="Magalhaes I.L.F."/>
            <person name="Oliveira U."/>
            <person name="Santos F.R."/>
            <person name="Vidigal T.H.D.A."/>
            <person name="Brescovit A.D."/>
            <person name="Santos A.J."/>
        </authorList>
    </citation>
    <scope>NUCLEOTIDE SEQUENCE</scope>
    <source>
        <tissue evidence="2">Shoot tissue taken approximately 20 cm above the soil surface</tissue>
    </source>
</reference>
<sequence length="38" mass="3586">MGADGRLEIVAEEPASSGAAAAGNHSGCGDTAGVSEHC</sequence>
<evidence type="ECO:0000256" key="1">
    <source>
        <dbReference type="SAM" id="MobiDB-lite"/>
    </source>
</evidence>
<evidence type="ECO:0000313" key="2">
    <source>
        <dbReference type="EMBL" id="JAE24813.1"/>
    </source>
</evidence>
<proteinExistence type="predicted"/>